<feature type="signal peptide" evidence="1">
    <location>
        <begin position="1"/>
        <end position="20"/>
    </location>
</feature>
<dbReference type="AlphaFoldDB" id="A0A6P8XAI5"/>
<dbReference type="RefSeq" id="XP_034113206.2">
    <property type="nucleotide sequence ID" value="XM_034257315.2"/>
</dbReference>
<dbReference type="GeneID" id="117573847"/>
<name>A0A6P8XAI5_DROAB</name>
<evidence type="ECO:0000256" key="1">
    <source>
        <dbReference type="SAM" id="SignalP"/>
    </source>
</evidence>
<protein>
    <submittedName>
        <fullName evidence="3">Uncharacterized protein LOC117573847 isoform X1</fullName>
    </submittedName>
</protein>
<organism evidence="2 3">
    <name type="scientific">Drosophila albomicans</name>
    <name type="common">Fruit fly</name>
    <dbReference type="NCBI Taxonomy" id="7291"/>
    <lineage>
        <taxon>Eukaryota</taxon>
        <taxon>Metazoa</taxon>
        <taxon>Ecdysozoa</taxon>
        <taxon>Arthropoda</taxon>
        <taxon>Hexapoda</taxon>
        <taxon>Insecta</taxon>
        <taxon>Pterygota</taxon>
        <taxon>Neoptera</taxon>
        <taxon>Endopterygota</taxon>
        <taxon>Diptera</taxon>
        <taxon>Brachycera</taxon>
        <taxon>Muscomorpha</taxon>
        <taxon>Ephydroidea</taxon>
        <taxon>Drosophilidae</taxon>
        <taxon>Drosophila</taxon>
    </lineage>
</organism>
<keyword evidence="1" id="KW-0732">Signal</keyword>
<keyword evidence="2" id="KW-1185">Reference proteome</keyword>
<proteinExistence type="predicted"/>
<reference evidence="3" key="1">
    <citation type="submission" date="2025-08" db="UniProtKB">
        <authorList>
            <consortium name="RefSeq"/>
        </authorList>
    </citation>
    <scope>IDENTIFICATION</scope>
    <source>
        <strain evidence="3">15112-1751.03</strain>
        <tissue evidence="3">Whole Adult</tissue>
    </source>
</reference>
<evidence type="ECO:0000313" key="2">
    <source>
        <dbReference type="Proteomes" id="UP000515160"/>
    </source>
</evidence>
<accession>A0A6P8XAI5</accession>
<gene>
    <name evidence="3" type="primary">LOC117573847</name>
</gene>
<sequence length="131" mass="14923">MVALKLFFLTILTYVYVSNGNTITKPIELTGPEREAAVERLYTGLHKVVLAGGPVYKVLRVNKVTNHKMSSYPPVDFHLSVDTYDVDLVVGRVIKKCIVEIRNQIQFYPPTKVRTWISIVCNGKPEYSMNY</sequence>
<feature type="chain" id="PRO_5038863162" evidence="1">
    <location>
        <begin position="21"/>
        <end position="131"/>
    </location>
</feature>
<evidence type="ECO:0000313" key="3">
    <source>
        <dbReference type="RefSeq" id="XP_034113206.2"/>
    </source>
</evidence>
<dbReference type="Proteomes" id="UP000515160">
    <property type="component" value="Chromosome 2R"/>
</dbReference>